<keyword evidence="5" id="KW-0998">Cell outer membrane</keyword>
<gene>
    <name evidence="9" type="ORF">QJ048_12835</name>
</gene>
<keyword evidence="3 6" id="KW-0732">Signal</keyword>
<feature type="domain" description="RagB/SusD" evidence="7">
    <location>
        <begin position="592"/>
        <end position="686"/>
    </location>
</feature>
<evidence type="ECO:0000256" key="4">
    <source>
        <dbReference type="ARBA" id="ARBA00023136"/>
    </source>
</evidence>
<dbReference type="Pfam" id="PF07980">
    <property type="entry name" value="SusD_RagB"/>
    <property type="match status" value="2"/>
</dbReference>
<keyword evidence="10" id="KW-1185">Reference proteome</keyword>
<dbReference type="SUPFAM" id="SSF48452">
    <property type="entry name" value="TPR-like"/>
    <property type="match status" value="1"/>
</dbReference>
<sequence length="686" mass="74215">MKRIYILAAFFLTAFTACKKYLATEPESFLPPASYYQGSNLINALAAIYSPLGSFNGSIYNEYVSNTLACNDETFYGGAGRQASGFPQAVYDYDYSSSGVNNIWKLCYSGIERANELLSYVDPKDPSVDVQAAYGEALFLRAYYHFLLVSNFGDVPLKLTPTTSPEGLQIARTPTIAVYEQIVNDMKAAENKVFPITKFNYASRVSKSAIDGILARVYLYMAGYPLNGGKAGATAMYDSSRTYSQKVINSGLHSLNPSYSQIFINNAADTYDVKESIWEVDYSGNDATAIRSGSNLGSANGIQFTATNVLPGSINQVWQDSGYCYGFIYVNQKLYNLYDSCDARRDWNIANFTLGVSTTTFPYVTRNPISNTAVFSYNRNNAKWRRNYETIIPKGKNISSINFPILRYADVLLMFAEADLQLNGGSCTPAGIAAVNAVRERGYGLTAATAPLKSLTLTSGGSGYNATIVSNYNNASIADVNLGNWLGCASTITGSTVTAVKLTSGGKGFTPASAATIYLGSPWTSNTTYTVNKQVINNGNLYTVTTAGNSTTTPPTQTSGASSAAVTGAVFTYAGVAATASGTLLTAADVDKTAITLKDIQDERARELCYEGTRKADLVRWNIFYSTMLDVYNQMNAWSSYATNTKANAITGYSNVASAPQYKHLLLPIPSSEMSVNKNMTQNPGW</sequence>
<dbReference type="EMBL" id="JASBRG010000007">
    <property type="protein sequence ID" value="MDI3320669.1"/>
    <property type="molecule type" value="Genomic_DNA"/>
</dbReference>
<comment type="caution">
    <text evidence="9">The sequence shown here is derived from an EMBL/GenBank/DDBJ whole genome shotgun (WGS) entry which is preliminary data.</text>
</comment>
<evidence type="ECO:0000259" key="8">
    <source>
        <dbReference type="Pfam" id="PF14322"/>
    </source>
</evidence>
<comment type="subcellular location">
    <subcellularLocation>
        <location evidence="1">Cell outer membrane</location>
    </subcellularLocation>
</comment>
<evidence type="ECO:0000313" key="9">
    <source>
        <dbReference type="EMBL" id="MDI3320669.1"/>
    </source>
</evidence>
<evidence type="ECO:0000256" key="2">
    <source>
        <dbReference type="ARBA" id="ARBA00006275"/>
    </source>
</evidence>
<feature type="signal peptide" evidence="6">
    <location>
        <begin position="1"/>
        <end position="19"/>
    </location>
</feature>
<dbReference type="Gene3D" id="1.25.40.390">
    <property type="match status" value="2"/>
</dbReference>
<evidence type="ECO:0000256" key="6">
    <source>
        <dbReference type="SAM" id="SignalP"/>
    </source>
</evidence>
<evidence type="ECO:0000256" key="5">
    <source>
        <dbReference type="ARBA" id="ARBA00023237"/>
    </source>
</evidence>
<dbReference type="Pfam" id="PF14322">
    <property type="entry name" value="SusD-like_3"/>
    <property type="match status" value="1"/>
</dbReference>
<feature type="domain" description="RagB/SusD" evidence="7">
    <location>
        <begin position="274"/>
        <end position="441"/>
    </location>
</feature>
<dbReference type="PROSITE" id="PS51257">
    <property type="entry name" value="PROKAR_LIPOPROTEIN"/>
    <property type="match status" value="1"/>
</dbReference>
<keyword evidence="4" id="KW-0472">Membrane</keyword>
<protein>
    <submittedName>
        <fullName evidence="9">RagB/SusD family nutrient uptake outer membrane protein</fullName>
    </submittedName>
</protein>
<dbReference type="InterPro" id="IPR011990">
    <property type="entry name" value="TPR-like_helical_dom_sf"/>
</dbReference>
<evidence type="ECO:0000259" key="7">
    <source>
        <dbReference type="Pfam" id="PF07980"/>
    </source>
</evidence>
<reference evidence="9 10" key="1">
    <citation type="submission" date="2023-05" db="EMBL/GenBank/DDBJ databases">
        <title>Genome sequence of Pinibacter sp. MAH-24.</title>
        <authorList>
            <person name="Huq M.A."/>
        </authorList>
    </citation>
    <scope>NUCLEOTIDE SEQUENCE [LARGE SCALE GENOMIC DNA]</scope>
    <source>
        <strain evidence="9 10">MAH-24</strain>
    </source>
</reference>
<dbReference type="InterPro" id="IPR033985">
    <property type="entry name" value="SusD-like_N"/>
</dbReference>
<evidence type="ECO:0000256" key="3">
    <source>
        <dbReference type="ARBA" id="ARBA00022729"/>
    </source>
</evidence>
<evidence type="ECO:0000256" key="1">
    <source>
        <dbReference type="ARBA" id="ARBA00004442"/>
    </source>
</evidence>
<comment type="similarity">
    <text evidence="2">Belongs to the SusD family.</text>
</comment>
<feature type="chain" id="PRO_5046430364" evidence="6">
    <location>
        <begin position="20"/>
        <end position="686"/>
    </location>
</feature>
<accession>A0ABT6RFK5</accession>
<dbReference type="RefSeq" id="WP_282334765.1">
    <property type="nucleotide sequence ID" value="NZ_JASBRG010000007.1"/>
</dbReference>
<name>A0ABT6RFK5_9BACT</name>
<organism evidence="9 10">
    <name type="scientific">Pinibacter soli</name>
    <dbReference type="NCBI Taxonomy" id="3044211"/>
    <lineage>
        <taxon>Bacteria</taxon>
        <taxon>Pseudomonadati</taxon>
        <taxon>Bacteroidota</taxon>
        <taxon>Chitinophagia</taxon>
        <taxon>Chitinophagales</taxon>
        <taxon>Chitinophagaceae</taxon>
        <taxon>Pinibacter</taxon>
    </lineage>
</organism>
<evidence type="ECO:0000313" key="10">
    <source>
        <dbReference type="Proteomes" id="UP001226434"/>
    </source>
</evidence>
<dbReference type="Proteomes" id="UP001226434">
    <property type="component" value="Unassembled WGS sequence"/>
</dbReference>
<dbReference type="InterPro" id="IPR012944">
    <property type="entry name" value="SusD_RagB_dom"/>
</dbReference>
<feature type="domain" description="SusD-like N-terminal" evidence="8">
    <location>
        <begin position="93"/>
        <end position="219"/>
    </location>
</feature>
<proteinExistence type="inferred from homology"/>